<dbReference type="InterPro" id="IPR037165">
    <property type="entry name" value="AldOxase/xan_DH_Mopterin-bd_sf"/>
</dbReference>
<protein>
    <submittedName>
        <fullName evidence="4">Xanthine dehydrogenase molybdenum binding subunit apoprotein</fullName>
    </submittedName>
</protein>
<dbReference type="SUPFAM" id="SSF54665">
    <property type="entry name" value="CO dehydrogenase molybdoprotein N-domain-like"/>
    <property type="match status" value="1"/>
</dbReference>
<dbReference type="Gene3D" id="3.30.365.10">
    <property type="entry name" value="Aldehyde oxidase/xanthine dehydrogenase, molybdopterin binding domain"/>
    <property type="match status" value="4"/>
</dbReference>
<proteinExistence type="predicted"/>
<keyword evidence="5" id="KW-1185">Reference proteome</keyword>
<name>A0A4R3VGF1_9BURK</name>
<dbReference type="InterPro" id="IPR016208">
    <property type="entry name" value="Ald_Oxase/xanthine_DH-like"/>
</dbReference>
<dbReference type="SMART" id="SM01008">
    <property type="entry name" value="Ald_Xan_dh_C"/>
    <property type="match status" value="1"/>
</dbReference>
<sequence>MSTPSSSTHAGIGASVLRNEDQRFLQGRGQYLADLEINGVKDVAFLRSPTANARMTSIDIDESCRDKVFLLSDLGQVKPVRAILRDDAFRQSDYPVLADEHVRFVGEPIAMCIGETRADAEDIAQSIFIDFEESPPVVDMLSALRSDAPRVRPEWPDNLYYTHHLKGGDLQAARDSAHVTVDMHCRMNRQSVVSLEGRAVMAYWDHRLNELVVYSSTQFPHVIRTILADLLGLEERQLRVVAVDVGGGFGVKNNLQQEEVAIAALALRTGHPVRWIEDRREHLISSPQAREHDYEIRAYADERGRILGIESRVVVDAGAYSIWPWSAAMEGNMANGMVPGPYNVPAYEGIGLSSASNKPPLGPYRGVGRPGACFAIERTIDEIARAVGRDPYDVRMENLVQSTQMPFQTIVGRLYDSGDYPESLKRAAELIGKDAIRKEQEQPRGDGKYIGLGFATYVEQTAHGTQEWLTRKLTEVYGYEAATLKFMPDGGLVIASAVQNHGQGLETSLAQVAASELGVDPRKVVVRHGDTAVSPYGMGTFASRSMVMAGGAVGVVAKRMAEKVKRIAAHMLQCAQDDVQLRDNAAWCGERSVGLDRIARAALQHPEELPPGEDPGLEISGTYQPEISTGAFSYASHAVKVEVDAETGLVSLLDYVVVHDCGTIVNPMIVEGQIVGGVAQGIGTALLEEMPFDDYGQPLASTFMDYVLPGPTEVPDVRVEHLVNPSPYTQYGIKGMGEGGAIGAPAAIANAVNDALRPLGAVINETPMTPRRILSAILAAEDKEQP</sequence>
<evidence type="ECO:0000313" key="5">
    <source>
        <dbReference type="Proteomes" id="UP000294692"/>
    </source>
</evidence>
<feature type="domain" description="Aldehyde oxidase/xanthine dehydrogenase a/b hammerhead" evidence="3">
    <location>
        <begin position="26"/>
        <end position="135"/>
    </location>
</feature>
<dbReference type="AlphaFoldDB" id="A0A4R3VGF1"/>
<dbReference type="InterPro" id="IPR046867">
    <property type="entry name" value="AldOxase/xan_DH_MoCoBD2"/>
</dbReference>
<dbReference type="Proteomes" id="UP000294692">
    <property type="component" value="Unassembled WGS sequence"/>
</dbReference>
<dbReference type="Pfam" id="PF20256">
    <property type="entry name" value="MoCoBD_2"/>
    <property type="match status" value="1"/>
</dbReference>
<dbReference type="Pfam" id="PF02738">
    <property type="entry name" value="MoCoBD_1"/>
    <property type="match status" value="1"/>
</dbReference>
<dbReference type="PANTHER" id="PTHR11908:SF132">
    <property type="entry name" value="ALDEHYDE OXIDASE 1-RELATED"/>
    <property type="match status" value="1"/>
</dbReference>
<dbReference type="GO" id="GO:0016491">
    <property type="term" value="F:oxidoreductase activity"/>
    <property type="evidence" value="ECO:0007669"/>
    <property type="project" value="UniProtKB-KW"/>
</dbReference>
<organism evidence="4 5">
    <name type="scientific">Paracandidimonas soli</name>
    <dbReference type="NCBI Taxonomy" id="1917182"/>
    <lineage>
        <taxon>Bacteria</taxon>
        <taxon>Pseudomonadati</taxon>
        <taxon>Pseudomonadota</taxon>
        <taxon>Betaproteobacteria</taxon>
        <taxon>Burkholderiales</taxon>
        <taxon>Alcaligenaceae</taxon>
        <taxon>Paracandidimonas</taxon>
    </lineage>
</organism>
<comment type="caution">
    <text evidence="4">The sequence shown here is derived from an EMBL/GenBank/DDBJ whole genome shotgun (WGS) entry which is preliminary data.</text>
</comment>
<reference evidence="4 5" key="1">
    <citation type="submission" date="2019-03" db="EMBL/GenBank/DDBJ databases">
        <title>Genomic Encyclopedia of Type Strains, Phase IV (KMG-IV): sequencing the most valuable type-strain genomes for metagenomic binning, comparative biology and taxonomic classification.</title>
        <authorList>
            <person name="Goeker M."/>
        </authorList>
    </citation>
    <scope>NUCLEOTIDE SEQUENCE [LARGE SCALE GENOMIC DNA]</scope>
    <source>
        <strain evidence="4 5">DSM 100048</strain>
    </source>
</reference>
<dbReference type="Gene3D" id="3.90.1170.50">
    <property type="entry name" value="Aldehyde oxidase/xanthine dehydrogenase, a/b hammerhead"/>
    <property type="match status" value="1"/>
</dbReference>
<dbReference type="PANTHER" id="PTHR11908">
    <property type="entry name" value="XANTHINE DEHYDROGENASE"/>
    <property type="match status" value="1"/>
</dbReference>
<keyword evidence="1" id="KW-0500">Molybdenum</keyword>
<evidence type="ECO:0000256" key="1">
    <source>
        <dbReference type="ARBA" id="ARBA00022505"/>
    </source>
</evidence>
<evidence type="ECO:0000313" key="4">
    <source>
        <dbReference type="EMBL" id="TCV03103.1"/>
    </source>
</evidence>
<dbReference type="RefSeq" id="WP_132473253.1">
    <property type="nucleotide sequence ID" value="NZ_JBHRVM010000001.1"/>
</dbReference>
<dbReference type="OrthoDB" id="221297at2"/>
<dbReference type="InterPro" id="IPR000674">
    <property type="entry name" value="Ald_Oxase/Xan_DH_a/b"/>
</dbReference>
<evidence type="ECO:0000259" key="3">
    <source>
        <dbReference type="SMART" id="SM01008"/>
    </source>
</evidence>
<gene>
    <name evidence="4" type="ORF">EV686_101565</name>
</gene>
<dbReference type="Pfam" id="PF01315">
    <property type="entry name" value="Ald_Xan_dh_C"/>
    <property type="match status" value="1"/>
</dbReference>
<dbReference type="SUPFAM" id="SSF56003">
    <property type="entry name" value="Molybdenum cofactor-binding domain"/>
    <property type="match status" value="1"/>
</dbReference>
<keyword evidence="2" id="KW-0560">Oxidoreductase</keyword>
<accession>A0A4R3VGF1</accession>
<dbReference type="InterPro" id="IPR036856">
    <property type="entry name" value="Ald_Oxase/Xan_DH_a/b_sf"/>
</dbReference>
<dbReference type="EMBL" id="SMBX01000001">
    <property type="protein sequence ID" value="TCV03103.1"/>
    <property type="molecule type" value="Genomic_DNA"/>
</dbReference>
<dbReference type="InterPro" id="IPR008274">
    <property type="entry name" value="AldOxase/xan_DH_MoCoBD1"/>
</dbReference>
<evidence type="ECO:0000256" key="2">
    <source>
        <dbReference type="ARBA" id="ARBA00023002"/>
    </source>
</evidence>
<dbReference type="GO" id="GO:0005506">
    <property type="term" value="F:iron ion binding"/>
    <property type="evidence" value="ECO:0007669"/>
    <property type="project" value="InterPro"/>
</dbReference>